<dbReference type="AlphaFoldDB" id="A0A017HPU4"/>
<evidence type="ECO:0008006" key="4">
    <source>
        <dbReference type="Google" id="ProtNLM"/>
    </source>
</evidence>
<dbReference type="OrthoDB" id="7951357at2"/>
<reference evidence="2 3" key="1">
    <citation type="submission" date="2013-02" db="EMBL/GenBank/DDBJ databases">
        <authorList>
            <person name="Fiebig A."/>
            <person name="Goeker M."/>
            <person name="Klenk H.-P.P."/>
        </authorList>
    </citation>
    <scope>NUCLEOTIDE SEQUENCE [LARGE SCALE GENOMIC DNA]</scope>
    <source>
        <strain evidence="2 3">DSM 19309</strain>
    </source>
</reference>
<feature type="chain" id="PRO_5001492851" description="Excalibur calcium-binding domain-containing protein" evidence="1">
    <location>
        <begin position="21"/>
        <end position="317"/>
    </location>
</feature>
<organism evidence="2 3">
    <name type="scientific">Rubellimicrobium mesophilum DSM 19309</name>
    <dbReference type="NCBI Taxonomy" id="442562"/>
    <lineage>
        <taxon>Bacteria</taxon>
        <taxon>Pseudomonadati</taxon>
        <taxon>Pseudomonadota</taxon>
        <taxon>Alphaproteobacteria</taxon>
        <taxon>Rhodobacterales</taxon>
        <taxon>Roseobacteraceae</taxon>
        <taxon>Rubellimicrobium</taxon>
    </lineage>
</organism>
<evidence type="ECO:0000313" key="3">
    <source>
        <dbReference type="Proteomes" id="UP000019666"/>
    </source>
</evidence>
<sequence>MRGLMVLGTLGLLLAGCAQPAPPSQGVGFGDYGSYQREAELTGAAPTGFAAPGTVATSPYGMATPTSPAPVPPGGIPSSALSAAGIGVAPVSSGPIGAPLPGVSSAAPYPGVSSAAPVAGAPAPTSGAFTSSVPLPAAPAPAGNGLVSVASSGVAGDVNVMRATGLEASPSNAAPTLVGTVPGNTGGISDEQDFQAVSSRESIESDAARRAQQAAQYQVLQPQALPAPPADTGPNIVQYALSAPNSVGQPWYSRFVLFAREGRAERNCAKYRTADEAQRDFLARGGPDKDSLGLDPDGDGFACAWDPAPFRAAVGRG</sequence>
<feature type="signal peptide" evidence="1">
    <location>
        <begin position="1"/>
        <end position="20"/>
    </location>
</feature>
<dbReference type="PROSITE" id="PS51257">
    <property type="entry name" value="PROKAR_LIPOPROTEIN"/>
    <property type="match status" value="1"/>
</dbReference>
<dbReference type="STRING" id="442562.Rumeso_01923"/>
<dbReference type="EMBL" id="AOSK01000043">
    <property type="protein sequence ID" value="EYD76502.1"/>
    <property type="molecule type" value="Genomic_DNA"/>
</dbReference>
<accession>A0A017HPU4</accession>
<proteinExistence type="predicted"/>
<keyword evidence="1" id="KW-0732">Signal</keyword>
<name>A0A017HPU4_9RHOB</name>
<evidence type="ECO:0000256" key="1">
    <source>
        <dbReference type="SAM" id="SignalP"/>
    </source>
</evidence>
<protein>
    <recommendedName>
        <fullName evidence="4">Excalibur calcium-binding domain-containing protein</fullName>
    </recommendedName>
</protein>
<dbReference type="HOGENOM" id="CLU_095304_0_0_5"/>
<dbReference type="PATRIC" id="fig|442562.3.peg.1901"/>
<gene>
    <name evidence="2" type="ORF">Rumeso_01923</name>
</gene>
<dbReference type="Proteomes" id="UP000019666">
    <property type="component" value="Unassembled WGS sequence"/>
</dbReference>
<evidence type="ECO:0000313" key="2">
    <source>
        <dbReference type="EMBL" id="EYD76502.1"/>
    </source>
</evidence>
<dbReference type="RefSeq" id="WP_037278602.1">
    <property type="nucleotide sequence ID" value="NZ_KK088556.1"/>
</dbReference>
<comment type="caution">
    <text evidence="2">The sequence shown here is derived from an EMBL/GenBank/DDBJ whole genome shotgun (WGS) entry which is preliminary data.</text>
</comment>
<keyword evidence="3" id="KW-1185">Reference proteome</keyword>